<comment type="caution">
    <text evidence="1">The sequence shown here is derived from an EMBL/GenBank/DDBJ whole genome shotgun (WGS) entry which is preliminary data.</text>
</comment>
<dbReference type="EMBL" id="VIFM01000190">
    <property type="protein sequence ID" value="TQF11415.1"/>
    <property type="molecule type" value="Genomic_DNA"/>
</dbReference>
<dbReference type="SUPFAM" id="SSF50494">
    <property type="entry name" value="Trypsin-like serine proteases"/>
    <property type="match status" value="1"/>
</dbReference>
<dbReference type="AlphaFoldDB" id="A0A540WQW4"/>
<proteinExistence type="predicted"/>
<name>A0A540WQW4_9BACT</name>
<reference evidence="1 2" key="1">
    <citation type="submission" date="2019-06" db="EMBL/GenBank/DDBJ databases">
        <authorList>
            <person name="Livingstone P."/>
            <person name="Whitworth D."/>
        </authorList>
    </citation>
    <scope>NUCLEOTIDE SEQUENCE [LARGE SCALE GENOMIC DNA]</scope>
    <source>
        <strain evidence="1 2">AM401</strain>
    </source>
</reference>
<evidence type="ECO:0000313" key="1">
    <source>
        <dbReference type="EMBL" id="TQF11415.1"/>
    </source>
</evidence>
<evidence type="ECO:0000313" key="2">
    <source>
        <dbReference type="Proteomes" id="UP000315369"/>
    </source>
</evidence>
<gene>
    <name evidence="1" type="ORF">FJV41_34345</name>
</gene>
<evidence type="ECO:0008006" key="3">
    <source>
        <dbReference type="Google" id="ProtNLM"/>
    </source>
</evidence>
<organism evidence="1 2">
    <name type="scientific">Myxococcus llanfairpwllgwyngyllgogerychwyrndrobwllllantysiliogogogochensis</name>
    <dbReference type="NCBI Taxonomy" id="2590453"/>
    <lineage>
        <taxon>Bacteria</taxon>
        <taxon>Pseudomonadati</taxon>
        <taxon>Myxococcota</taxon>
        <taxon>Myxococcia</taxon>
        <taxon>Myxococcales</taxon>
        <taxon>Cystobacterineae</taxon>
        <taxon>Myxococcaceae</taxon>
        <taxon>Myxococcus</taxon>
    </lineage>
</organism>
<dbReference type="RefSeq" id="WP_141646830.1">
    <property type="nucleotide sequence ID" value="NZ_VIFM01000190.1"/>
</dbReference>
<protein>
    <recommendedName>
        <fullName evidence="3">Trypsin-like peptidase domain-containing protein</fullName>
    </recommendedName>
</protein>
<dbReference type="Proteomes" id="UP000315369">
    <property type="component" value="Unassembled WGS sequence"/>
</dbReference>
<sequence length="275" mass="31198">MTKLSGTDGHLELLRSVEGELRRLGDDYSVPLAARQPEGLSRLVGTGWFFRCEIEWFLVTAAHVVGEFFSVGDKKKTKPPESILLVPGINDAMVPLGGKWSISDEYDVAILRLESPNIVNARWKPVTMADLAPDESESEYPWYHVAGWPAEYSVRAERELAGDKFRFTAQAEPMPVGDEFDRKTRIRFPLYRNEFGTFDGQKAVHPQLFGISGAPVWRVFDDGNRYRPLLAGVQVSYLDRHTVWYINVIRWGGVRSLIERSVPGLFKSAERLVLR</sequence>
<accession>A0A540WQW4</accession>
<keyword evidence="2" id="KW-1185">Reference proteome</keyword>
<dbReference type="InterPro" id="IPR009003">
    <property type="entry name" value="Peptidase_S1_PA"/>
</dbReference>